<dbReference type="GO" id="GO:0016747">
    <property type="term" value="F:acyltransferase activity, transferring groups other than amino-acyl groups"/>
    <property type="evidence" value="ECO:0007669"/>
    <property type="project" value="InterPro"/>
</dbReference>
<dbReference type="Pfam" id="PF13302">
    <property type="entry name" value="Acetyltransf_3"/>
    <property type="match status" value="1"/>
</dbReference>
<evidence type="ECO:0000259" key="1">
    <source>
        <dbReference type="PROSITE" id="PS51186"/>
    </source>
</evidence>
<evidence type="ECO:0000313" key="2">
    <source>
        <dbReference type="EMBL" id="TXD92107.1"/>
    </source>
</evidence>
<dbReference type="PROSITE" id="PS51186">
    <property type="entry name" value="GNAT"/>
    <property type="match status" value="1"/>
</dbReference>
<dbReference type="RefSeq" id="WP_146934356.1">
    <property type="nucleotide sequence ID" value="NZ_CBCSHZ010000017.1"/>
</dbReference>
<dbReference type="InterPro" id="IPR000182">
    <property type="entry name" value="GNAT_dom"/>
</dbReference>
<organism evidence="2 3">
    <name type="scientific">Gillisia hiemivivida</name>
    <dbReference type="NCBI Taxonomy" id="291190"/>
    <lineage>
        <taxon>Bacteria</taxon>
        <taxon>Pseudomonadati</taxon>
        <taxon>Bacteroidota</taxon>
        <taxon>Flavobacteriia</taxon>
        <taxon>Flavobacteriales</taxon>
        <taxon>Flavobacteriaceae</taxon>
        <taxon>Gillisia</taxon>
    </lineage>
</organism>
<dbReference type="PANTHER" id="PTHR43792">
    <property type="entry name" value="GNAT FAMILY, PUTATIVE (AFU_ORTHOLOGUE AFUA_3G00765)-RELATED-RELATED"/>
    <property type="match status" value="1"/>
</dbReference>
<sequence>MINEIYFNNFPSLESERLILRKLELTDAAEVQLIRSDEKVMIYMDSERQMTIQHSENFISNKLKMYEERTGIFWAIIEKSTNKFMGDFAFFKIDNKNSRAEIGYTLKPEFWGNGFMKEAMLNVFNFGFSDLKLHSLEANINPQNDNSRAILTKMGFQKEAYFRENYYYNGDYLDSEIYSLLKTDYQKSKK</sequence>
<proteinExistence type="predicted"/>
<protein>
    <submittedName>
        <fullName evidence="2">GNAT family N-acetyltransferase</fullName>
    </submittedName>
</protein>
<comment type="caution">
    <text evidence="2">The sequence shown here is derived from an EMBL/GenBank/DDBJ whole genome shotgun (WGS) entry which is preliminary data.</text>
</comment>
<accession>A0A5C6ZSG9</accession>
<dbReference type="Gene3D" id="3.40.630.30">
    <property type="match status" value="1"/>
</dbReference>
<dbReference type="OrthoDB" id="9811523at2"/>
<dbReference type="EMBL" id="VORY01000026">
    <property type="protein sequence ID" value="TXD92107.1"/>
    <property type="molecule type" value="Genomic_DNA"/>
</dbReference>
<dbReference type="Proteomes" id="UP000321367">
    <property type="component" value="Unassembled WGS sequence"/>
</dbReference>
<dbReference type="InterPro" id="IPR051531">
    <property type="entry name" value="N-acetyltransferase"/>
</dbReference>
<gene>
    <name evidence="2" type="ORF">ES724_14850</name>
</gene>
<keyword evidence="2" id="KW-0808">Transferase</keyword>
<evidence type="ECO:0000313" key="3">
    <source>
        <dbReference type="Proteomes" id="UP000321367"/>
    </source>
</evidence>
<reference evidence="2 3" key="1">
    <citation type="submission" date="2019-08" db="EMBL/GenBank/DDBJ databases">
        <title>Genome sequence of Gillisia hiemivivida IC154 (type strain).</title>
        <authorList>
            <person name="Bowman J.P."/>
        </authorList>
    </citation>
    <scope>NUCLEOTIDE SEQUENCE [LARGE SCALE GENOMIC DNA]</scope>
    <source>
        <strain evidence="2 3">IC154</strain>
    </source>
</reference>
<dbReference type="SUPFAM" id="SSF55729">
    <property type="entry name" value="Acyl-CoA N-acyltransferases (Nat)"/>
    <property type="match status" value="1"/>
</dbReference>
<name>A0A5C6ZSG9_9FLAO</name>
<dbReference type="InterPro" id="IPR016181">
    <property type="entry name" value="Acyl_CoA_acyltransferase"/>
</dbReference>
<keyword evidence="3" id="KW-1185">Reference proteome</keyword>
<feature type="domain" description="N-acetyltransferase" evidence="1">
    <location>
        <begin position="18"/>
        <end position="174"/>
    </location>
</feature>
<dbReference type="PANTHER" id="PTHR43792:SF1">
    <property type="entry name" value="N-ACETYLTRANSFERASE DOMAIN-CONTAINING PROTEIN"/>
    <property type="match status" value="1"/>
</dbReference>
<dbReference type="AlphaFoldDB" id="A0A5C6ZSG9"/>